<dbReference type="KEGG" id="plia:E4191_00715"/>
<dbReference type="EMBL" id="CP038439">
    <property type="protein sequence ID" value="QBX33401.1"/>
    <property type="molecule type" value="Genomic_DNA"/>
</dbReference>
<accession>A0A4P7HK06</accession>
<name>A0A4P7HK06_9RHOB</name>
<sequence length="134" mass="15288">MALDYAEILARKAKRRQEDEEDDRLLAENAVAAAQELKKGLEGIAQSTGQHVLDLLNYDVRIVADWMKDQKTPLFNDDEEARFNDEIKKKYNGKTVKFQNEKDIEEQAKVSTKGRPKASLVIAWRNGKSITPVK</sequence>
<evidence type="ECO:0000313" key="1">
    <source>
        <dbReference type="EMBL" id="QBX33401.1"/>
    </source>
</evidence>
<reference evidence="2" key="1">
    <citation type="submission" date="2019-03" db="EMBL/GenBank/DDBJ databases">
        <authorList>
            <person name="Li J."/>
        </authorList>
    </citation>
    <scope>NUCLEOTIDE SEQUENCE [LARGE SCALE GENOMIC DNA]</scope>
    <source>
        <strain evidence="2">2251</strain>
    </source>
</reference>
<evidence type="ECO:0000313" key="2">
    <source>
        <dbReference type="Proteomes" id="UP000296374"/>
    </source>
</evidence>
<dbReference type="Proteomes" id="UP000296374">
    <property type="component" value="Chromosome"/>
</dbReference>
<dbReference type="RefSeq" id="WP_135311700.1">
    <property type="nucleotide sequence ID" value="NZ_CP038439.1"/>
</dbReference>
<organism evidence="1 2">
    <name type="scientific">Paracoccus liaowanqingii</name>
    <dbReference type="NCBI Taxonomy" id="2560053"/>
    <lineage>
        <taxon>Bacteria</taxon>
        <taxon>Pseudomonadati</taxon>
        <taxon>Pseudomonadota</taxon>
        <taxon>Alphaproteobacteria</taxon>
        <taxon>Rhodobacterales</taxon>
        <taxon>Paracoccaceae</taxon>
        <taxon>Paracoccus</taxon>
    </lineage>
</organism>
<protein>
    <submittedName>
        <fullName evidence="1">Uncharacterized protein</fullName>
    </submittedName>
</protein>
<gene>
    <name evidence="1" type="ORF">E4191_00715</name>
</gene>
<dbReference type="AlphaFoldDB" id="A0A4P7HK06"/>
<proteinExistence type="predicted"/>